<dbReference type="CDD" id="cd14752">
    <property type="entry name" value="GH31_N"/>
    <property type="match status" value="1"/>
</dbReference>
<dbReference type="GO" id="GO:0016798">
    <property type="term" value="F:hydrolase activity, acting on glycosyl bonds"/>
    <property type="evidence" value="ECO:0007669"/>
    <property type="project" value="UniProtKB-KW"/>
</dbReference>
<name>A0ABW5IVD9_9FLAO</name>
<dbReference type="InterPro" id="IPR000322">
    <property type="entry name" value="Glyco_hydro_31_TIM"/>
</dbReference>
<dbReference type="Proteomes" id="UP001597468">
    <property type="component" value="Unassembled WGS sequence"/>
</dbReference>
<feature type="domain" description="DUF5110" evidence="6">
    <location>
        <begin position="701"/>
        <end position="770"/>
    </location>
</feature>
<dbReference type="Pfam" id="PF17137">
    <property type="entry name" value="DUF5110"/>
    <property type="match status" value="1"/>
</dbReference>
<dbReference type="InterPro" id="IPR025887">
    <property type="entry name" value="Glyco_hydro_31_N_dom"/>
</dbReference>
<protein>
    <submittedName>
        <fullName evidence="8">Glycoside hydrolase family 31 protein</fullName>
        <ecNumber evidence="8">3.2.1.-</ecNumber>
    </submittedName>
</protein>
<comment type="caution">
    <text evidence="8">The sequence shown here is derived from an EMBL/GenBank/DDBJ whole genome shotgun (WGS) entry which is preliminary data.</text>
</comment>
<dbReference type="InterPro" id="IPR013780">
    <property type="entry name" value="Glyco_hydro_b"/>
</dbReference>
<dbReference type="InterPro" id="IPR048395">
    <property type="entry name" value="Glyco_hydro_31_C"/>
</dbReference>
<feature type="signal peptide" evidence="3">
    <location>
        <begin position="1"/>
        <end position="23"/>
    </location>
</feature>
<keyword evidence="3" id="KW-0732">Signal</keyword>
<evidence type="ECO:0000313" key="9">
    <source>
        <dbReference type="Proteomes" id="UP001597468"/>
    </source>
</evidence>
<dbReference type="Gene3D" id="3.20.20.80">
    <property type="entry name" value="Glycosidases"/>
    <property type="match status" value="1"/>
</dbReference>
<dbReference type="Pfam" id="PF21365">
    <property type="entry name" value="Glyco_hydro_31_3rd"/>
    <property type="match status" value="1"/>
</dbReference>
<dbReference type="Gene3D" id="2.60.40.1180">
    <property type="entry name" value="Golgi alpha-mannosidase II"/>
    <property type="match status" value="2"/>
</dbReference>
<evidence type="ECO:0000313" key="8">
    <source>
        <dbReference type="EMBL" id="MFD2516903.1"/>
    </source>
</evidence>
<dbReference type="SUPFAM" id="SSF51445">
    <property type="entry name" value="(Trans)glycosidases"/>
    <property type="match status" value="1"/>
</dbReference>
<sequence>MLKPIKIAIIPILSIFLSLNVFAQTSPLSCSSYELNGRNVVFGCENEAKLSLEFLDSQNIKFWYAPNGEFTRNNESFAVVNEEFDPEFSVDVKENPSNFEIFTGDLRVMVHKKPFKIQIFDRYQRLVIGDMDGEAYVTEGAKTETRKVLRDEEQFFGLGEKTGPLNRRGRSFTMWNSDKPCYSDTEDPLYKSIPFFMSTYNYGIFFDNTYKTEFDFGKKSDEYFSFSAPDGAFIYYFMYGKDLKEVIKSYTKLTGQPIMPPNWALGWSQSRGMLVTEDLTRGIAAEYRKREIPIDIIYQDIGWVEGLQNFEWREDRYDDPKKMLSDLAEDGIKVIISQDPVISQAVEDQWQEAAKNGYLVNDVRTGKPYDMPWPWGGNAGVVDFTNPEVADWWGELQQKPLDDGVKGFWTDMGEPAWTNEESTDRLFMKHHKGMHAEIHNVYGLEWDRVVTEQFEKRNPNQRVFQMTRAAYAGMQRYTFGWSGDSGNGRDVTDGWENLADQVPMGMSAGLGLIPFWTTDISGYCGEITDYEEFSELYVRWLQFGIFNPLSRVHHEGNNAVEPWLFGEEAEKISKAAIELKYQLHPYIYTYAREAYDTGLPIMRPLLLEYASDEETYELNDQFLFGEELLIAPVVEEGVTYRQVYLPKGNWRDYNDPAKSFKGRQTIDYDTPLNVIPMFVKEGAIIPKMPIMPYIGAMNNAPMILEIFPAAKPSEFTLYEDEGTTNDYQKDHFAKTKIESKTTSSEVLVTINEPQVNNFNNDEKRNFWLEIFLEEKPTEVKFDDKVLSETSFRELKKKWNTIFDVSGYHYDAEASRLFIRLPDNKQKQLISIHK</sequence>
<dbReference type="InterPro" id="IPR017853">
    <property type="entry name" value="GH"/>
</dbReference>
<evidence type="ECO:0000256" key="3">
    <source>
        <dbReference type="SAM" id="SignalP"/>
    </source>
</evidence>
<dbReference type="RefSeq" id="WP_380748406.1">
    <property type="nucleotide sequence ID" value="NZ_JBHULT010000005.1"/>
</dbReference>
<dbReference type="SUPFAM" id="SSF74650">
    <property type="entry name" value="Galactose mutarotase-like"/>
    <property type="match status" value="1"/>
</dbReference>
<dbReference type="PANTHER" id="PTHR22762:SF166">
    <property type="entry name" value="ALPHA-GLUCOSIDASE"/>
    <property type="match status" value="1"/>
</dbReference>
<reference evidence="9" key="1">
    <citation type="journal article" date="2019" name="Int. J. Syst. Evol. Microbiol.">
        <title>The Global Catalogue of Microorganisms (GCM) 10K type strain sequencing project: providing services to taxonomists for standard genome sequencing and annotation.</title>
        <authorList>
            <consortium name="The Broad Institute Genomics Platform"/>
            <consortium name="The Broad Institute Genome Sequencing Center for Infectious Disease"/>
            <person name="Wu L."/>
            <person name="Ma J."/>
        </authorList>
    </citation>
    <scope>NUCLEOTIDE SEQUENCE [LARGE SCALE GENOMIC DNA]</scope>
    <source>
        <strain evidence="9">KCTC 42585</strain>
    </source>
</reference>
<feature type="domain" description="Glycoside hydrolase family 31 TIM barrel" evidence="4">
    <location>
        <begin position="257"/>
        <end position="589"/>
    </location>
</feature>
<keyword evidence="9" id="KW-1185">Reference proteome</keyword>
<organism evidence="8 9">
    <name type="scientific">Salinimicrobium flavum</name>
    <dbReference type="NCBI Taxonomy" id="1737065"/>
    <lineage>
        <taxon>Bacteria</taxon>
        <taxon>Pseudomonadati</taxon>
        <taxon>Bacteroidota</taxon>
        <taxon>Flavobacteriia</taxon>
        <taxon>Flavobacteriales</taxon>
        <taxon>Flavobacteriaceae</taxon>
        <taxon>Salinimicrobium</taxon>
    </lineage>
</organism>
<feature type="domain" description="Glycoside hydrolase family 31 N-terminal" evidence="5">
    <location>
        <begin position="50"/>
        <end position="215"/>
    </location>
</feature>
<gene>
    <name evidence="8" type="ORF">ACFSTG_03275</name>
</gene>
<dbReference type="SUPFAM" id="SSF51011">
    <property type="entry name" value="Glycosyl hydrolase domain"/>
    <property type="match status" value="1"/>
</dbReference>
<dbReference type="EMBL" id="JBHULT010000005">
    <property type="protein sequence ID" value="MFD2516903.1"/>
    <property type="molecule type" value="Genomic_DNA"/>
</dbReference>
<feature type="domain" description="Glycosyl hydrolase family 31 C-terminal" evidence="7">
    <location>
        <begin position="598"/>
        <end position="685"/>
    </location>
</feature>
<keyword evidence="2 8" id="KW-0326">Glycosidase</keyword>
<keyword evidence="2 8" id="KW-0378">Hydrolase</keyword>
<evidence type="ECO:0000259" key="6">
    <source>
        <dbReference type="Pfam" id="PF17137"/>
    </source>
</evidence>
<dbReference type="PANTHER" id="PTHR22762">
    <property type="entry name" value="ALPHA-GLUCOSIDASE"/>
    <property type="match status" value="1"/>
</dbReference>
<dbReference type="InterPro" id="IPR033403">
    <property type="entry name" value="DUF5110"/>
</dbReference>
<evidence type="ECO:0000256" key="2">
    <source>
        <dbReference type="RuleBase" id="RU361185"/>
    </source>
</evidence>
<dbReference type="InterPro" id="IPR011013">
    <property type="entry name" value="Gal_mutarotase_sf_dom"/>
</dbReference>
<evidence type="ECO:0000259" key="4">
    <source>
        <dbReference type="Pfam" id="PF01055"/>
    </source>
</evidence>
<dbReference type="EC" id="3.2.1.-" evidence="8"/>
<dbReference type="Pfam" id="PF13802">
    <property type="entry name" value="Gal_mutarotas_2"/>
    <property type="match status" value="1"/>
</dbReference>
<evidence type="ECO:0000259" key="5">
    <source>
        <dbReference type="Pfam" id="PF13802"/>
    </source>
</evidence>
<feature type="chain" id="PRO_5047384155" evidence="3">
    <location>
        <begin position="24"/>
        <end position="833"/>
    </location>
</feature>
<evidence type="ECO:0000256" key="1">
    <source>
        <dbReference type="ARBA" id="ARBA00007806"/>
    </source>
</evidence>
<dbReference type="Gene3D" id="2.60.40.1760">
    <property type="entry name" value="glycosyl hydrolase (family 31)"/>
    <property type="match status" value="1"/>
</dbReference>
<proteinExistence type="inferred from homology"/>
<evidence type="ECO:0000259" key="7">
    <source>
        <dbReference type="Pfam" id="PF21365"/>
    </source>
</evidence>
<accession>A0ABW5IVD9</accession>
<dbReference type="Pfam" id="PF01055">
    <property type="entry name" value="Glyco_hydro_31_2nd"/>
    <property type="match status" value="1"/>
</dbReference>
<comment type="similarity">
    <text evidence="1 2">Belongs to the glycosyl hydrolase 31 family.</text>
</comment>